<dbReference type="Pfam" id="PF12838">
    <property type="entry name" value="Fer4_7"/>
    <property type="match status" value="1"/>
</dbReference>
<evidence type="ECO:0000313" key="6">
    <source>
        <dbReference type="Proteomes" id="UP001144372"/>
    </source>
</evidence>
<keyword evidence="6" id="KW-1185">Reference proteome</keyword>
<comment type="caution">
    <text evidence="5">The sequence shown here is derived from an EMBL/GenBank/DDBJ whole genome shotgun (WGS) entry which is preliminary data.</text>
</comment>
<evidence type="ECO:0000259" key="4">
    <source>
        <dbReference type="PROSITE" id="PS51379"/>
    </source>
</evidence>
<dbReference type="InterPro" id="IPR017900">
    <property type="entry name" value="4Fe4S_Fe_S_CS"/>
</dbReference>
<dbReference type="Pfam" id="PF07992">
    <property type="entry name" value="Pyr_redox_2"/>
    <property type="match status" value="1"/>
</dbReference>
<dbReference type="InterPro" id="IPR017896">
    <property type="entry name" value="4Fe4S_Fe-S-bd"/>
</dbReference>
<dbReference type="PRINTS" id="PR00368">
    <property type="entry name" value="FADPNR"/>
</dbReference>
<dbReference type="PANTHER" id="PTHR43100:SF2">
    <property type="entry name" value="BNAA03G19380D PROTEIN"/>
    <property type="match status" value="1"/>
</dbReference>
<dbReference type="InterPro" id="IPR028261">
    <property type="entry name" value="DPD_II"/>
</dbReference>
<evidence type="ECO:0000256" key="3">
    <source>
        <dbReference type="ARBA" id="ARBA00023014"/>
    </source>
</evidence>
<keyword evidence="1" id="KW-0479">Metal-binding</keyword>
<dbReference type="Proteomes" id="UP001144372">
    <property type="component" value="Unassembled WGS sequence"/>
</dbReference>
<evidence type="ECO:0000313" key="5">
    <source>
        <dbReference type="EMBL" id="GLI34040.1"/>
    </source>
</evidence>
<dbReference type="GO" id="GO:0051536">
    <property type="term" value="F:iron-sulfur cluster binding"/>
    <property type="evidence" value="ECO:0007669"/>
    <property type="project" value="UniProtKB-KW"/>
</dbReference>
<dbReference type="PROSITE" id="PS00198">
    <property type="entry name" value="4FE4S_FER_1"/>
    <property type="match status" value="1"/>
</dbReference>
<dbReference type="InterPro" id="IPR051394">
    <property type="entry name" value="Glutamate_Synthase"/>
</dbReference>
<dbReference type="EMBL" id="BSDR01000001">
    <property type="protein sequence ID" value="GLI34040.1"/>
    <property type="molecule type" value="Genomic_DNA"/>
</dbReference>
<dbReference type="InterPro" id="IPR036188">
    <property type="entry name" value="FAD/NAD-bd_sf"/>
</dbReference>
<protein>
    <submittedName>
        <fullName evidence="5">Pyridine nucleotide-disulfide oxidoreductase</fullName>
    </submittedName>
</protein>
<dbReference type="Gene3D" id="3.50.50.60">
    <property type="entry name" value="FAD/NAD(P)-binding domain"/>
    <property type="match status" value="2"/>
</dbReference>
<organism evidence="5 6">
    <name type="scientific">Desulforhabdus amnigena</name>
    <dbReference type="NCBI Taxonomy" id="40218"/>
    <lineage>
        <taxon>Bacteria</taxon>
        <taxon>Pseudomonadati</taxon>
        <taxon>Thermodesulfobacteriota</taxon>
        <taxon>Syntrophobacteria</taxon>
        <taxon>Syntrophobacterales</taxon>
        <taxon>Syntrophobacteraceae</taxon>
        <taxon>Desulforhabdus</taxon>
    </lineage>
</organism>
<dbReference type="InterPro" id="IPR023753">
    <property type="entry name" value="FAD/NAD-binding_dom"/>
</dbReference>
<dbReference type="InterPro" id="IPR009051">
    <property type="entry name" value="Helical_ferredxn"/>
</dbReference>
<dbReference type="Gene3D" id="3.30.70.20">
    <property type="match status" value="1"/>
</dbReference>
<dbReference type="Gene3D" id="2.160.20.60">
    <property type="entry name" value="Glutamate synthase, alpha subunit, C-terminal domain"/>
    <property type="match status" value="1"/>
</dbReference>
<dbReference type="SUPFAM" id="SSF69336">
    <property type="entry name" value="Alpha subunit of glutamate synthase, C-terminal domain"/>
    <property type="match status" value="1"/>
</dbReference>
<dbReference type="SUPFAM" id="SSF54862">
    <property type="entry name" value="4Fe-4S ferredoxins"/>
    <property type="match status" value="1"/>
</dbReference>
<dbReference type="GO" id="GO:0016491">
    <property type="term" value="F:oxidoreductase activity"/>
    <property type="evidence" value="ECO:0007669"/>
    <property type="project" value="InterPro"/>
</dbReference>
<dbReference type="Gene3D" id="1.10.1060.10">
    <property type="entry name" value="Alpha-helical ferredoxin"/>
    <property type="match status" value="1"/>
</dbReference>
<evidence type="ECO:0000256" key="1">
    <source>
        <dbReference type="ARBA" id="ARBA00022723"/>
    </source>
</evidence>
<evidence type="ECO:0000256" key="2">
    <source>
        <dbReference type="ARBA" id="ARBA00023004"/>
    </source>
</evidence>
<feature type="domain" description="4Fe-4S ferredoxin-type" evidence="4">
    <location>
        <begin position="745"/>
        <end position="774"/>
    </location>
</feature>
<reference evidence="5" key="1">
    <citation type="submission" date="2022-12" db="EMBL/GenBank/DDBJ databases">
        <title>Reference genome sequencing for broad-spectrum identification of bacterial and archaeal isolates by mass spectrometry.</title>
        <authorList>
            <person name="Sekiguchi Y."/>
            <person name="Tourlousse D.M."/>
        </authorList>
    </citation>
    <scope>NUCLEOTIDE SEQUENCE</scope>
    <source>
        <strain evidence="5">ASRB1</strain>
    </source>
</reference>
<gene>
    <name evidence="5" type="ORF">DAMNIGENAA_14730</name>
</gene>
<dbReference type="Pfam" id="PF01493">
    <property type="entry name" value="GXGXG"/>
    <property type="match status" value="1"/>
</dbReference>
<keyword evidence="3" id="KW-0411">Iron-sulfur</keyword>
<dbReference type="InterPro" id="IPR036485">
    <property type="entry name" value="Glu_synth_asu_C_sf"/>
</dbReference>
<dbReference type="RefSeq" id="WP_281793312.1">
    <property type="nucleotide sequence ID" value="NZ_BSDR01000001.1"/>
</dbReference>
<sequence>MDYQQVCRISGMENGHRIESRILEERIQKAVAEGYRNLEVEAYGQHGIGGRLWKAGEEKVYVKVKGSSGQRVGSLGFPNTLIELEGPGSDDVGWLNAGADIIVHGNAGNGTCNGMAQGKVYVAGNIGARGMTMTKRNPRFDPPELWVLGSVGDYFAEFMAGGIAVICGHNPQMPDNVIGYRPCVGMVGGKIYFRGPCKGYSQADAKLIPLPDEDWDWLVKNLEIYLEAIRQSDLLPQLSRRDEWQLLAARTPQEKFARPRSSMSAFRAEVWDKELGKGGLIGDLTDLDRSPIPVITSGNLRRWVPVWENRKYAAPCEASCPTGIPVHERWRLVREGRTDEAVDLALSYTPFPATVCGYLCPNLCMQSCTRQTVKMPSVDITQLGKASVKARLPELPPLSGKRMAVIGGGPAGISVAWQLRLKGHEAVVYDMSEKLGGKISAAIPGSRIPEDVLNAELERMRKVLPHVHLQQRLTQQDIDALKVDYDFIVIAVGAQKPRVIPMPGKERLIPALDFLRRAKSGEAQVGRKVVIIGAGNVGCDVATEAHRLGAQDITLVDIQPPLSFGKERMAAEAIGAKFRYPCFSKAVTEEGLELTSGEVIPADTVIISIGDVPDLSFLPENVRVERGFIKVNDINQTTDPQIFAIGDAVKQGLITDAIGAGRKTAQFISEILEGKRPKGDARQMIPYSRVKLEYFDPRLLGFEGVESCAFQCSSCGACRDCGICESICPQTAISRKEVPGSRDGFEMVVDPERCIGCGFCAGACPCGIWDLVENDPID</sequence>
<dbReference type="PROSITE" id="PS51379">
    <property type="entry name" value="4FE4S_FER_2"/>
    <property type="match status" value="2"/>
</dbReference>
<keyword evidence="2" id="KW-0408">Iron</keyword>
<feature type="domain" description="4Fe-4S ferredoxin-type" evidence="4">
    <location>
        <begin position="718"/>
        <end position="738"/>
    </location>
</feature>
<dbReference type="PANTHER" id="PTHR43100">
    <property type="entry name" value="GLUTAMATE SYNTHASE [NADPH] SMALL CHAIN"/>
    <property type="match status" value="1"/>
</dbReference>
<accession>A0A9W6FTJ2</accession>
<name>A0A9W6FTJ2_9BACT</name>
<dbReference type="InterPro" id="IPR002489">
    <property type="entry name" value="Glu_synth_asu_C"/>
</dbReference>
<dbReference type="AlphaFoldDB" id="A0A9W6FTJ2"/>
<dbReference type="GO" id="GO:0046872">
    <property type="term" value="F:metal ion binding"/>
    <property type="evidence" value="ECO:0007669"/>
    <property type="project" value="UniProtKB-KW"/>
</dbReference>
<proteinExistence type="predicted"/>
<dbReference type="PRINTS" id="PR00469">
    <property type="entry name" value="PNDRDTASEII"/>
</dbReference>
<dbReference type="SUPFAM" id="SSF51905">
    <property type="entry name" value="FAD/NAD(P)-binding domain"/>
    <property type="match status" value="1"/>
</dbReference>
<dbReference type="Pfam" id="PF14691">
    <property type="entry name" value="Fer4_20"/>
    <property type="match status" value="1"/>
</dbReference>